<accession>E1ZW37</accession>
<keyword evidence="2" id="KW-1185">Reference proteome</keyword>
<reference evidence="1 2" key="1">
    <citation type="journal article" date="2010" name="Science">
        <title>Genomic comparison of the ants Camponotus floridanus and Harpegnathos saltator.</title>
        <authorList>
            <person name="Bonasio R."/>
            <person name="Zhang G."/>
            <person name="Ye C."/>
            <person name="Mutti N.S."/>
            <person name="Fang X."/>
            <person name="Qin N."/>
            <person name="Donahue G."/>
            <person name="Yang P."/>
            <person name="Li Q."/>
            <person name="Li C."/>
            <person name="Zhang P."/>
            <person name="Huang Z."/>
            <person name="Berger S.L."/>
            <person name="Reinberg D."/>
            <person name="Wang J."/>
            <person name="Liebig J."/>
        </authorList>
    </citation>
    <scope>NUCLEOTIDE SEQUENCE [LARGE SCALE GENOMIC DNA]</scope>
    <source>
        <strain evidence="2">C129</strain>
    </source>
</reference>
<gene>
    <name evidence="1" type="ORF">EAG_01839</name>
</gene>
<dbReference type="OMA" id="LATDCAY"/>
<evidence type="ECO:0000313" key="1">
    <source>
        <dbReference type="EMBL" id="EFN74598.1"/>
    </source>
</evidence>
<dbReference type="InParanoid" id="E1ZW37"/>
<proteinExistence type="predicted"/>
<evidence type="ECO:0000313" key="2">
    <source>
        <dbReference type="Proteomes" id="UP000000311"/>
    </source>
</evidence>
<feature type="non-terminal residue" evidence="1">
    <location>
        <position position="147"/>
    </location>
</feature>
<dbReference type="STRING" id="104421.E1ZW37"/>
<dbReference type="Proteomes" id="UP000000311">
    <property type="component" value="Unassembled WGS sequence"/>
</dbReference>
<dbReference type="OrthoDB" id="7547770at2759"/>
<dbReference type="AlphaFoldDB" id="E1ZW37"/>
<organism evidence="2">
    <name type="scientific">Camponotus floridanus</name>
    <name type="common">Florida carpenter ant</name>
    <dbReference type="NCBI Taxonomy" id="104421"/>
    <lineage>
        <taxon>Eukaryota</taxon>
        <taxon>Metazoa</taxon>
        <taxon>Ecdysozoa</taxon>
        <taxon>Arthropoda</taxon>
        <taxon>Hexapoda</taxon>
        <taxon>Insecta</taxon>
        <taxon>Pterygota</taxon>
        <taxon>Neoptera</taxon>
        <taxon>Endopterygota</taxon>
        <taxon>Hymenoptera</taxon>
        <taxon>Apocrita</taxon>
        <taxon>Aculeata</taxon>
        <taxon>Formicoidea</taxon>
        <taxon>Formicidae</taxon>
        <taxon>Formicinae</taxon>
        <taxon>Camponotus</taxon>
    </lineage>
</organism>
<dbReference type="EMBL" id="GL434770">
    <property type="protein sequence ID" value="EFN74598.1"/>
    <property type="molecule type" value="Genomic_DNA"/>
</dbReference>
<name>E1ZW37_CAMFO</name>
<evidence type="ECO:0008006" key="3">
    <source>
        <dbReference type="Google" id="ProtNLM"/>
    </source>
</evidence>
<protein>
    <recommendedName>
        <fullName evidence="3">DDE Tnp4 domain-containing protein</fullName>
    </recommendedName>
</protein>
<sequence>PSARCKLGHGFYSAIFPVMSLCESRFRNYFRMTATQFEELLLMASQITKQTVIRKPISAEERLSLTLKFLASGDSMTSISYQYLIGLTTVSNIIDETCSAIWSNLQKKVLPPSLTKEEWLNIAHDFEDLWNFKHCIGAIVGKHILIQ</sequence>
<feature type="non-terminal residue" evidence="1">
    <location>
        <position position="1"/>
    </location>
</feature>